<evidence type="ECO:0000313" key="2">
    <source>
        <dbReference type="EMBL" id="CAD8547814.1"/>
    </source>
</evidence>
<keyword evidence="1" id="KW-0812">Transmembrane</keyword>
<evidence type="ECO:0000313" key="3">
    <source>
        <dbReference type="EMBL" id="CAD8547830.1"/>
    </source>
</evidence>
<dbReference type="EMBL" id="HBER01046270">
    <property type="protein sequence ID" value="CAD8547866.1"/>
    <property type="molecule type" value="Transcribed_RNA"/>
</dbReference>
<gene>
    <name evidence="2" type="ORF">CLEP1334_LOCUS23104</name>
    <name evidence="3" type="ORF">CLEP1334_LOCUS23120</name>
    <name evidence="4" type="ORF">CLEP1334_LOCUS23133</name>
    <name evidence="5" type="ORF">CLEP1334_LOCUS23148</name>
    <name evidence="6" type="ORF">CLEP1334_LOCUS23156</name>
</gene>
<evidence type="ECO:0000313" key="5">
    <source>
        <dbReference type="EMBL" id="CAD8547858.1"/>
    </source>
</evidence>
<name>A0A6U5LVX7_9EUKA</name>
<evidence type="ECO:0000313" key="4">
    <source>
        <dbReference type="EMBL" id="CAD8547843.1"/>
    </source>
</evidence>
<organism evidence="5">
    <name type="scientific">Calcidiscus leptoporus</name>
    <dbReference type="NCBI Taxonomy" id="127549"/>
    <lineage>
        <taxon>Eukaryota</taxon>
        <taxon>Haptista</taxon>
        <taxon>Haptophyta</taxon>
        <taxon>Prymnesiophyceae</taxon>
        <taxon>Coccolithales</taxon>
        <taxon>Calcidiscaceae</taxon>
        <taxon>Calcidiscus</taxon>
    </lineage>
</organism>
<dbReference type="EMBL" id="HBER01046181">
    <property type="protein sequence ID" value="CAD8547814.1"/>
    <property type="molecule type" value="Transcribed_RNA"/>
</dbReference>
<reference evidence="5" key="1">
    <citation type="submission" date="2021-01" db="EMBL/GenBank/DDBJ databases">
        <authorList>
            <person name="Corre E."/>
            <person name="Pelletier E."/>
            <person name="Niang G."/>
            <person name="Scheremetjew M."/>
            <person name="Finn R."/>
            <person name="Kale V."/>
            <person name="Holt S."/>
            <person name="Cochrane G."/>
            <person name="Meng A."/>
            <person name="Brown T."/>
            <person name="Cohen L."/>
        </authorList>
    </citation>
    <scope>NUCLEOTIDE SEQUENCE</scope>
    <source>
        <strain evidence="5">RCC1130</strain>
    </source>
</reference>
<keyword evidence="1" id="KW-1133">Transmembrane helix</keyword>
<dbReference type="AlphaFoldDB" id="A0A6U5LVX7"/>
<proteinExistence type="predicted"/>
<evidence type="ECO:0000256" key="1">
    <source>
        <dbReference type="SAM" id="Phobius"/>
    </source>
</evidence>
<sequence length="99" mass="10412">MKRSDHKPGAPAPSALARSPQVWVWGTKPCGEAELGSGARDFVEQDCCDSVMLAGARGFLIYTYTVIGLMCCCCCCFTVVVLETAADGEENAASGDSQV</sequence>
<evidence type="ECO:0000313" key="6">
    <source>
        <dbReference type="EMBL" id="CAD8547866.1"/>
    </source>
</evidence>
<keyword evidence="1" id="KW-0472">Membrane</keyword>
<dbReference type="EMBL" id="HBER01046237">
    <property type="protein sequence ID" value="CAD8547843.1"/>
    <property type="molecule type" value="Transcribed_RNA"/>
</dbReference>
<protein>
    <submittedName>
        <fullName evidence="5">Uncharacterized protein</fullName>
    </submittedName>
</protein>
<dbReference type="EMBL" id="HBER01046259">
    <property type="protein sequence ID" value="CAD8547858.1"/>
    <property type="molecule type" value="Transcribed_RNA"/>
</dbReference>
<dbReference type="EMBL" id="HBER01046214">
    <property type="protein sequence ID" value="CAD8547830.1"/>
    <property type="molecule type" value="Transcribed_RNA"/>
</dbReference>
<feature type="transmembrane region" description="Helical" evidence="1">
    <location>
        <begin position="59"/>
        <end position="82"/>
    </location>
</feature>
<accession>A0A6U5LVX7</accession>